<dbReference type="Pfam" id="PF00226">
    <property type="entry name" value="DnaJ"/>
    <property type="match status" value="1"/>
</dbReference>
<name>A0A6A5YLW4_9PLEO</name>
<accession>A0A6A5YLW4</accession>
<dbReference type="GO" id="GO:0005737">
    <property type="term" value="C:cytoplasm"/>
    <property type="evidence" value="ECO:0007669"/>
    <property type="project" value="TreeGrafter"/>
</dbReference>
<protein>
    <recommendedName>
        <fullName evidence="2">J domain-containing protein</fullName>
    </recommendedName>
</protein>
<feature type="compositionally biased region" description="Polar residues" evidence="1">
    <location>
        <begin position="137"/>
        <end position="150"/>
    </location>
</feature>
<dbReference type="OrthoDB" id="10250354at2759"/>
<dbReference type="GO" id="GO:0044183">
    <property type="term" value="F:protein folding chaperone"/>
    <property type="evidence" value="ECO:0007669"/>
    <property type="project" value="TreeGrafter"/>
</dbReference>
<dbReference type="Proteomes" id="UP000799770">
    <property type="component" value="Unassembled WGS sequence"/>
</dbReference>
<evidence type="ECO:0000259" key="2">
    <source>
        <dbReference type="PROSITE" id="PS50076"/>
    </source>
</evidence>
<dbReference type="SMART" id="SM00271">
    <property type="entry name" value="DnaJ"/>
    <property type="match status" value="1"/>
</dbReference>
<dbReference type="GO" id="GO:0005634">
    <property type="term" value="C:nucleus"/>
    <property type="evidence" value="ECO:0007669"/>
    <property type="project" value="TreeGrafter"/>
</dbReference>
<dbReference type="GO" id="GO:0051087">
    <property type="term" value="F:protein-folding chaperone binding"/>
    <property type="evidence" value="ECO:0007669"/>
    <property type="project" value="TreeGrafter"/>
</dbReference>
<dbReference type="InterPro" id="IPR036869">
    <property type="entry name" value="J_dom_sf"/>
</dbReference>
<feature type="region of interest" description="Disordered" evidence="1">
    <location>
        <begin position="49"/>
        <end position="170"/>
    </location>
</feature>
<dbReference type="PANTHER" id="PTHR43948">
    <property type="entry name" value="DNAJ HOMOLOG SUBFAMILY B"/>
    <property type="match status" value="1"/>
</dbReference>
<proteinExistence type="predicted"/>
<feature type="region of interest" description="Disordered" evidence="1">
    <location>
        <begin position="217"/>
        <end position="245"/>
    </location>
</feature>
<dbReference type="SUPFAM" id="SSF46565">
    <property type="entry name" value="Chaperone J-domain"/>
    <property type="match status" value="1"/>
</dbReference>
<dbReference type="CDD" id="cd06257">
    <property type="entry name" value="DnaJ"/>
    <property type="match status" value="1"/>
</dbReference>
<dbReference type="PROSITE" id="PS50076">
    <property type="entry name" value="DNAJ_2"/>
    <property type="match status" value="1"/>
</dbReference>
<feature type="compositionally biased region" description="Basic and acidic residues" evidence="1">
    <location>
        <begin position="49"/>
        <end position="76"/>
    </location>
</feature>
<dbReference type="PRINTS" id="PR00625">
    <property type="entry name" value="JDOMAIN"/>
</dbReference>
<dbReference type="InterPro" id="IPR001623">
    <property type="entry name" value="DnaJ_domain"/>
</dbReference>
<gene>
    <name evidence="3" type="ORF">BDV96DRAFT_283714</name>
</gene>
<evidence type="ECO:0000313" key="4">
    <source>
        <dbReference type="Proteomes" id="UP000799770"/>
    </source>
</evidence>
<keyword evidence="4" id="KW-1185">Reference proteome</keyword>
<reference evidence="3" key="1">
    <citation type="journal article" date="2020" name="Stud. Mycol.">
        <title>101 Dothideomycetes genomes: a test case for predicting lifestyles and emergence of pathogens.</title>
        <authorList>
            <person name="Haridas S."/>
            <person name="Albert R."/>
            <person name="Binder M."/>
            <person name="Bloem J."/>
            <person name="Labutti K."/>
            <person name="Salamov A."/>
            <person name="Andreopoulos B."/>
            <person name="Baker S."/>
            <person name="Barry K."/>
            <person name="Bills G."/>
            <person name="Bluhm B."/>
            <person name="Cannon C."/>
            <person name="Castanera R."/>
            <person name="Culley D."/>
            <person name="Daum C."/>
            <person name="Ezra D."/>
            <person name="Gonzalez J."/>
            <person name="Henrissat B."/>
            <person name="Kuo A."/>
            <person name="Liang C."/>
            <person name="Lipzen A."/>
            <person name="Lutzoni F."/>
            <person name="Magnuson J."/>
            <person name="Mondo S."/>
            <person name="Nolan M."/>
            <person name="Ohm R."/>
            <person name="Pangilinan J."/>
            <person name="Park H.-J."/>
            <person name="Ramirez L."/>
            <person name="Alfaro M."/>
            <person name="Sun H."/>
            <person name="Tritt A."/>
            <person name="Yoshinaga Y."/>
            <person name="Zwiers L.-H."/>
            <person name="Turgeon B."/>
            <person name="Goodwin S."/>
            <person name="Spatafora J."/>
            <person name="Crous P."/>
            <person name="Grigoriev I."/>
        </authorList>
    </citation>
    <scope>NUCLEOTIDE SEQUENCE</scope>
    <source>
        <strain evidence="3">CBS 627.86</strain>
    </source>
</reference>
<feature type="compositionally biased region" description="Low complexity" evidence="1">
    <location>
        <begin position="77"/>
        <end position="94"/>
    </location>
</feature>
<dbReference type="AlphaFoldDB" id="A0A6A5YLW4"/>
<evidence type="ECO:0000313" key="3">
    <source>
        <dbReference type="EMBL" id="KAF2108116.1"/>
    </source>
</evidence>
<organism evidence="3 4">
    <name type="scientific">Lophiotrema nucula</name>
    <dbReference type="NCBI Taxonomy" id="690887"/>
    <lineage>
        <taxon>Eukaryota</taxon>
        <taxon>Fungi</taxon>
        <taxon>Dikarya</taxon>
        <taxon>Ascomycota</taxon>
        <taxon>Pezizomycotina</taxon>
        <taxon>Dothideomycetes</taxon>
        <taxon>Pleosporomycetidae</taxon>
        <taxon>Pleosporales</taxon>
        <taxon>Lophiotremataceae</taxon>
        <taxon>Lophiotrema</taxon>
    </lineage>
</organism>
<dbReference type="GO" id="GO:0051082">
    <property type="term" value="F:unfolded protein binding"/>
    <property type="evidence" value="ECO:0007669"/>
    <property type="project" value="TreeGrafter"/>
</dbReference>
<dbReference type="Gene3D" id="1.10.287.110">
    <property type="entry name" value="DnaJ domain"/>
    <property type="match status" value="1"/>
</dbReference>
<dbReference type="PANTHER" id="PTHR43948:SF10">
    <property type="entry name" value="MRJ, ISOFORM E"/>
    <property type="match status" value="1"/>
</dbReference>
<evidence type="ECO:0000256" key="1">
    <source>
        <dbReference type="SAM" id="MobiDB-lite"/>
    </source>
</evidence>
<feature type="domain" description="J" evidence="2">
    <location>
        <begin position="3"/>
        <end position="73"/>
    </location>
</feature>
<dbReference type="EMBL" id="ML977349">
    <property type="protein sequence ID" value="KAF2108116.1"/>
    <property type="molecule type" value="Genomic_DNA"/>
</dbReference>
<sequence length="477" mass="53062">MPTHYETLGIAKTACDAEIKTAYRKLIFANHPDKNRTKPEHIRRECEAKSKELNHAHEILSDPAKRKTYDRDELTRAARASTSTRTSSYQTPRSTPRPRQRPKEEEPWIPNPFSKTPDSNRRPGHSTYRNDEPGAAPNQTTFTFGSSPSWFNHRPRPSTPAFGSGTNPPNAFAFDFGRTTTGPTPSSGPTPGFGYGRAFAFYRDPTPGPSFTFHAFGPGQSGFSTQPQAQAPPSPSPSRAESASATFDHKVEHFPDQTKIQYQDTLGWKISVSLSTKFHVVGVPQFARNDRNSGDSLDVHVMLTRNPQWIDNGNTIEVIAQVDSVPGELHTYFTSQFVEDAHGTTLKISFIPASAAPRFSSNEDVPPDPWVFGYKADYNYAAPEDAKLRVTQLKYKPERSLLGRIRVLDVEDAVMSEFWVVGKAKPQFVPVPADERGARETWQGRTFRRFVAVGYLVADGREDVGVGNSGVDVDMEI</sequence>